<dbReference type="Pfam" id="PF13738">
    <property type="entry name" value="Pyr_redox_3"/>
    <property type="match status" value="1"/>
</dbReference>
<dbReference type="InterPro" id="IPR050982">
    <property type="entry name" value="Auxin_biosynth/cation_transpt"/>
</dbReference>
<evidence type="ECO:0000256" key="1">
    <source>
        <dbReference type="ARBA" id="ARBA00023002"/>
    </source>
</evidence>
<comment type="caution">
    <text evidence="2">The sequence shown here is derived from an EMBL/GenBank/DDBJ whole genome shotgun (WGS) entry which is preliminary data.</text>
</comment>
<evidence type="ECO:0000313" key="2">
    <source>
        <dbReference type="EMBL" id="MEI4280421.1"/>
    </source>
</evidence>
<keyword evidence="3" id="KW-1185">Reference proteome</keyword>
<dbReference type="SUPFAM" id="SSF51905">
    <property type="entry name" value="FAD/NAD(P)-binding domain"/>
    <property type="match status" value="2"/>
</dbReference>
<keyword evidence="1" id="KW-0560">Oxidoreductase</keyword>
<proteinExistence type="predicted"/>
<dbReference type="Gene3D" id="3.50.50.60">
    <property type="entry name" value="FAD/NAD(P)-binding domain"/>
    <property type="match status" value="1"/>
</dbReference>
<dbReference type="PANTHER" id="PTHR43539">
    <property type="entry name" value="FLAVIN-BINDING MONOOXYGENASE-LIKE PROTEIN (AFU_ORTHOLOGUE AFUA_4G09220)"/>
    <property type="match status" value="1"/>
</dbReference>
<gene>
    <name evidence="2" type="ORF">UXQ13_18255</name>
</gene>
<protein>
    <submittedName>
        <fullName evidence="2">NAD(P)-binding domain-containing protein</fullName>
    </submittedName>
</protein>
<accession>A0ABU8E9V5</accession>
<organism evidence="2 3">
    <name type="scientific">Klenkia terrae</name>
    <dbReference type="NCBI Taxonomy" id="1052259"/>
    <lineage>
        <taxon>Bacteria</taxon>
        <taxon>Bacillati</taxon>
        <taxon>Actinomycetota</taxon>
        <taxon>Actinomycetes</taxon>
        <taxon>Geodermatophilales</taxon>
        <taxon>Geodermatophilaceae</taxon>
        <taxon>Klenkia</taxon>
    </lineage>
</organism>
<dbReference type="EMBL" id="JBAPLV010000023">
    <property type="protein sequence ID" value="MEI4280421.1"/>
    <property type="molecule type" value="Genomic_DNA"/>
</dbReference>
<reference evidence="2 3" key="1">
    <citation type="submission" date="2024-03" db="EMBL/GenBank/DDBJ databases">
        <title>Draft genome sequence of Klenkia terrae.</title>
        <authorList>
            <person name="Duangmal K."/>
            <person name="Chantavorakit T."/>
        </authorList>
    </citation>
    <scope>NUCLEOTIDE SEQUENCE [LARGE SCALE GENOMIC DNA]</scope>
    <source>
        <strain evidence="2 3">JCM 17786</strain>
    </source>
</reference>
<sequence>MGAGQAGLSAAYHLQRAGADFVVLDADAAPGGAWQHRWASLRLDRANGIADLPGLPLTGDPAERASTAMARYFAEYEVHFALPVRRPVAVRRVTRTVDGFALRTSEGDWTARGLVNATGTWSRPFWPAYPGRETFRGRQLHAAQFPEAADFAGQHVLVVGGGISALQLLIEVAEVTRTTWVTRRPPVWRETDFDPDAGRAAVALVEQRVRAGLPPGSVVSVTGLPVTGEVRRARERGVLDRLPVPDRMTPTGVAWDDPARTLDVDVVLWATGFRAALDHLAPLHLRGPGGGIAVEGTRVVAEPRLHLVGYGPSASTIGANRAGRTAVRELLATLGG</sequence>
<dbReference type="RefSeq" id="WP_336392671.1">
    <property type="nucleotide sequence ID" value="NZ_JBAPLV010000023.1"/>
</dbReference>
<dbReference type="Proteomes" id="UP001373496">
    <property type="component" value="Unassembled WGS sequence"/>
</dbReference>
<evidence type="ECO:0000313" key="3">
    <source>
        <dbReference type="Proteomes" id="UP001373496"/>
    </source>
</evidence>
<name>A0ABU8E9V5_9ACTN</name>
<dbReference type="InterPro" id="IPR036188">
    <property type="entry name" value="FAD/NAD-bd_sf"/>
</dbReference>
<dbReference type="PANTHER" id="PTHR43539:SF78">
    <property type="entry name" value="FLAVIN-CONTAINING MONOOXYGENASE"/>
    <property type="match status" value="1"/>
</dbReference>